<accession>A0A423V8A0</accession>
<sequence>MPIHSVITTKCIALMTFNGYMLRHLLHFIDLYPSSVNAYDICLDVLPDPDLDIPDKSLAIEHLIHHDTITIRN</sequence>
<comment type="caution">
    <text evidence="1">The sequence shown here is derived from an EMBL/GenBank/DDBJ whole genome shotgun (WGS) entry which is preliminary data.</text>
</comment>
<name>A0A423V8A0_CYTCH</name>
<organism evidence="1 2">
    <name type="scientific">Cytospora chrysosperma</name>
    <name type="common">Cytospora canker fungus</name>
    <name type="synonym">Sphaeria chrysosperma</name>
    <dbReference type="NCBI Taxonomy" id="252740"/>
    <lineage>
        <taxon>Eukaryota</taxon>
        <taxon>Fungi</taxon>
        <taxon>Dikarya</taxon>
        <taxon>Ascomycota</taxon>
        <taxon>Pezizomycotina</taxon>
        <taxon>Sordariomycetes</taxon>
        <taxon>Sordariomycetidae</taxon>
        <taxon>Diaporthales</taxon>
        <taxon>Cytosporaceae</taxon>
        <taxon>Cytospora</taxon>
    </lineage>
</organism>
<keyword evidence="2" id="KW-1185">Reference proteome</keyword>
<dbReference type="AlphaFoldDB" id="A0A423V8A0"/>
<evidence type="ECO:0000313" key="2">
    <source>
        <dbReference type="Proteomes" id="UP000284375"/>
    </source>
</evidence>
<reference evidence="1 2" key="1">
    <citation type="submission" date="2015-09" db="EMBL/GenBank/DDBJ databases">
        <title>Host preference determinants of Valsa canker pathogens revealed by comparative genomics.</title>
        <authorList>
            <person name="Yin Z."/>
            <person name="Huang L."/>
        </authorList>
    </citation>
    <scope>NUCLEOTIDE SEQUENCE [LARGE SCALE GENOMIC DNA]</scope>
    <source>
        <strain evidence="1 2">YSFL</strain>
    </source>
</reference>
<evidence type="ECO:0000313" key="1">
    <source>
        <dbReference type="EMBL" id="ROV87064.1"/>
    </source>
</evidence>
<gene>
    <name evidence="1" type="ORF">VSDG_10140</name>
</gene>
<protein>
    <submittedName>
        <fullName evidence="1">Uncharacterized protein</fullName>
    </submittedName>
</protein>
<proteinExistence type="predicted"/>
<dbReference type="EMBL" id="LJZO01000095">
    <property type="protein sequence ID" value="ROV87064.1"/>
    <property type="molecule type" value="Genomic_DNA"/>
</dbReference>
<dbReference type="Proteomes" id="UP000284375">
    <property type="component" value="Unassembled WGS sequence"/>
</dbReference>